<gene>
    <name evidence="1" type="ORF">GR183_19430</name>
</gene>
<evidence type="ECO:0000313" key="1">
    <source>
        <dbReference type="EMBL" id="MXN67088.1"/>
    </source>
</evidence>
<name>A0A7X3LXW0_9HYPH</name>
<keyword evidence="2" id="KW-1185">Reference proteome</keyword>
<evidence type="ECO:0000313" key="2">
    <source>
        <dbReference type="Proteomes" id="UP000433101"/>
    </source>
</evidence>
<reference evidence="1 2" key="1">
    <citation type="submission" date="2019-12" db="EMBL/GenBank/DDBJ databases">
        <authorList>
            <person name="Li M."/>
        </authorList>
    </citation>
    <scope>NUCLEOTIDE SEQUENCE [LARGE SCALE GENOMIC DNA]</scope>
    <source>
        <strain evidence="1 2">GBMRC 2046</strain>
    </source>
</reference>
<organism evidence="1 2">
    <name type="scientific">Stappia sediminis</name>
    <dbReference type="NCBI Taxonomy" id="2692190"/>
    <lineage>
        <taxon>Bacteria</taxon>
        <taxon>Pseudomonadati</taxon>
        <taxon>Pseudomonadota</taxon>
        <taxon>Alphaproteobacteria</taxon>
        <taxon>Hyphomicrobiales</taxon>
        <taxon>Stappiaceae</taxon>
        <taxon>Stappia</taxon>
    </lineage>
</organism>
<dbReference type="AlphaFoldDB" id="A0A7X3LXW0"/>
<dbReference type="EMBL" id="WUMV01000009">
    <property type="protein sequence ID" value="MXN67088.1"/>
    <property type="molecule type" value="Genomic_DNA"/>
</dbReference>
<dbReference type="Proteomes" id="UP000433101">
    <property type="component" value="Unassembled WGS sequence"/>
</dbReference>
<proteinExistence type="predicted"/>
<dbReference type="RefSeq" id="WP_160777324.1">
    <property type="nucleotide sequence ID" value="NZ_WUMV01000009.1"/>
</dbReference>
<protein>
    <submittedName>
        <fullName evidence="1">Uncharacterized protein</fullName>
    </submittedName>
</protein>
<accession>A0A7X3LXW0</accession>
<sequence length="234" mass="25960">MFGNYAATPPYLSLKRPISSRFVEFRETVSRLGLETFFEGAIRQLFGVCDTENLSDAEKELVLERCRLCLASAIVGLALHGPCRAPVHAPFDMPPPSHLNAAQSELYRIWQKTGGRPDKALHPLMKQIAIFDDKAEDGDSPALFYCGEDSVIARWMGLEWANSPNLSRPALPPSVRRKIAAGLHDAIRTDHPVHDTVQISVQTLEGEHGMTINRLILPFWSSAGVRHLYSLSSS</sequence>
<comment type="caution">
    <text evidence="1">The sequence shown here is derived from an EMBL/GenBank/DDBJ whole genome shotgun (WGS) entry which is preliminary data.</text>
</comment>